<sequence>MNIIIAADSFKGSATTFEVADFIEKGIKRVEPSAAVTKLPLADGGEGTVEALVTALNGRYIEKEVTGPLGKKVTAKFGLIDNDIAVIAMAEASGLTLIKKEDRNPFKTTTYGTGELIKVAFDYGVKEILVGIGGSATNDAGVGMAQALGVTFKDRYNKEIGFGAEALENMEYIDTSNIDSRVKNTKITVFSDVTNPLCGKNGASYVYGPQKGASIKDVERLDQLLDRYGKKLEEQLNIHIMNKEGAGAAGGLGAGLLAFCNAEIYSGIDKILEKIKLEDHMKNADLVITGEGKLDFQSVYGKAPIGVAKIAKQYNIPVIAVVGSEETSIIDVYYHGIDLVIDIINKPMSLNEAMENAYELIENAGEKVIRAFKLTNKKFTIEEEML</sequence>
<dbReference type="InterPro" id="IPR018193">
    <property type="entry name" value="Glyc_kinase_flavodox-like_fold"/>
</dbReference>
<accession>A0A9W5U0Y7</accession>
<evidence type="ECO:0000256" key="1">
    <source>
        <dbReference type="ARBA" id="ARBA00006284"/>
    </source>
</evidence>
<dbReference type="GO" id="GO:0008887">
    <property type="term" value="F:glycerate kinase activity"/>
    <property type="evidence" value="ECO:0007669"/>
    <property type="project" value="UniProtKB-UniRule"/>
</dbReference>
<reference evidence="5" key="2">
    <citation type="submission" date="2020-09" db="EMBL/GenBank/DDBJ databases">
        <authorList>
            <person name="Sun Q."/>
            <person name="Zhou Y."/>
        </authorList>
    </citation>
    <scope>NUCLEOTIDE SEQUENCE</scope>
    <source>
        <strain evidence="5">CGMCC 1.15454</strain>
    </source>
</reference>
<dbReference type="Pfam" id="PF02595">
    <property type="entry name" value="Gly_kinase"/>
    <property type="match status" value="1"/>
</dbReference>
<dbReference type="AlphaFoldDB" id="A0A9W5U0Y7"/>
<comment type="similarity">
    <text evidence="1 4">Belongs to the glycerate kinase type-1 family.</text>
</comment>
<keyword evidence="3 4" id="KW-0418">Kinase</keyword>
<evidence type="ECO:0000313" key="5">
    <source>
        <dbReference type="EMBL" id="GGB53010.1"/>
    </source>
</evidence>
<evidence type="ECO:0000256" key="2">
    <source>
        <dbReference type="ARBA" id="ARBA00022679"/>
    </source>
</evidence>
<dbReference type="PANTHER" id="PTHR21599">
    <property type="entry name" value="GLYCERATE KINASE"/>
    <property type="match status" value="1"/>
</dbReference>
<keyword evidence="6" id="KW-1185">Reference proteome</keyword>
<comment type="caution">
    <text evidence="5">The sequence shown here is derived from an EMBL/GenBank/DDBJ whole genome shotgun (WGS) entry which is preliminary data.</text>
</comment>
<keyword evidence="2 4" id="KW-0808">Transferase</keyword>
<evidence type="ECO:0000256" key="4">
    <source>
        <dbReference type="PIRNR" id="PIRNR006078"/>
    </source>
</evidence>
<dbReference type="Gene3D" id="3.40.50.10350">
    <property type="entry name" value="Glycerate kinase, domain 1"/>
    <property type="match status" value="1"/>
</dbReference>
<dbReference type="InterPro" id="IPR036129">
    <property type="entry name" value="Glycerate_kinase_sf"/>
</dbReference>
<evidence type="ECO:0000256" key="3">
    <source>
        <dbReference type="ARBA" id="ARBA00022777"/>
    </source>
</evidence>
<dbReference type="InterPro" id="IPR004381">
    <property type="entry name" value="Glycerate_kinase"/>
</dbReference>
<dbReference type="SUPFAM" id="SSF110738">
    <property type="entry name" value="Glycerate kinase I"/>
    <property type="match status" value="1"/>
</dbReference>
<dbReference type="PIRSF" id="PIRSF006078">
    <property type="entry name" value="GlxK"/>
    <property type="match status" value="1"/>
</dbReference>
<dbReference type="NCBIfam" id="TIGR00045">
    <property type="entry name" value="glycerate kinase"/>
    <property type="match status" value="1"/>
</dbReference>
<dbReference type="RefSeq" id="WP_188725518.1">
    <property type="nucleotide sequence ID" value="NZ_BMJD01000033.1"/>
</dbReference>
<dbReference type="GO" id="GO:0031388">
    <property type="term" value="P:organic acid phosphorylation"/>
    <property type="evidence" value="ECO:0007669"/>
    <property type="project" value="UniProtKB-UniRule"/>
</dbReference>
<organism evidence="5 6">
    <name type="scientific">Lentibacillus populi</name>
    <dbReference type="NCBI Taxonomy" id="1827502"/>
    <lineage>
        <taxon>Bacteria</taxon>
        <taxon>Bacillati</taxon>
        <taxon>Bacillota</taxon>
        <taxon>Bacilli</taxon>
        <taxon>Bacillales</taxon>
        <taxon>Bacillaceae</taxon>
        <taxon>Lentibacillus</taxon>
    </lineage>
</organism>
<gene>
    <name evidence="5" type="primary">glxK</name>
    <name evidence="5" type="ORF">GCM10011409_33240</name>
</gene>
<evidence type="ECO:0000313" key="6">
    <source>
        <dbReference type="Proteomes" id="UP000621492"/>
    </source>
</evidence>
<dbReference type="InterPro" id="IPR018197">
    <property type="entry name" value="Glycerate_kinase_RE-like"/>
</dbReference>
<dbReference type="Proteomes" id="UP000621492">
    <property type="component" value="Unassembled WGS sequence"/>
</dbReference>
<reference evidence="5" key="1">
    <citation type="journal article" date="2014" name="Int. J. Syst. Evol. Microbiol.">
        <title>Complete genome sequence of Corynebacterium casei LMG S-19264T (=DSM 44701T), isolated from a smear-ripened cheese.</title>
        <authorList>
            <consortium name="US DOE Joint Genome Institute (JGI-PGF)"/>
            <person name="Walter F."/>
            <person name="Albersmeier A."/>
            <person name="Kalinowski J."/>
            <person name="Ruckert C."/>
        </authorList>
    </citation>
    <scope>NUCLEOTIDE SEQUENCE</scope>
    <source>
        <strain evidence="5">CGMCC 1.15454</strain>
    </source>
</reference>
<dbReference type="Gene3D" id="3.90.1510.10">
    <property type="entry name" value="Glycerate kinase, domain 2"/>
    <property type="match status" value="1"/>
</dbReference>
<protein>
    <submittedName>
        <fullName evidence="5">Glycerate kinase</fullName>
    </submittedName>
</protein>
<dbReference type="PANTHER" id="PTHR21599:SF0">
    <property type="entry name" value="GLYCERATE KINASE"/>
    <property type="match status" value="1"/>
</dbReference>
<name>A0A9W5U0Y7_9BACI</name>
<dbReference type="EMBL" id="BMJD01000033">
    <property type="protein sequence ID" value="GGB53010.1"/>
    <property type="molecule type" value="Genomic_DNA"/>
</dbReference>
<proteinExistence type="inferred from homology"/>